<feature type="chain" id="PRO_5011431791" description="Polar amino acid transport system substrate-binding protein" evidence="1">
    <location>
        <begin position="22"/>
        <end position="229"/>
    </location>
</feature>
<proteinExistence type="predicted"/>
<dbReference type="RefSeq" id="WP_090216818.1">
    <property type="nucleotide sequence ID" value="NZ_CANLDO010000025.1"/>
</dbReference>
<evidence type="ECO:0008006" key="4">
    <source>
        <dbReference type="Google" id="ProtNLM"/>
    </source>
</evidence>
<evidence type="ECO:0000256" key="1">
    <source>
        <dbReference type="SAM" id="SignalP"/>
    </source>
</evidence>
<accession>A0A1G5Q249</accession>
<reference evidence="2 3" key="1">
    <citation type="submission" date="2016-10" db="EMBL/GenBank/DDBJ databases">
        <authorList>
            <person name="de Groot N.N."/>
        </authorList>
    </citation>
    <scope>NUCLEOTIDE SEQUENCE [LARGE SCALE GENOMIC DNA]</scope>
    <source>
        <strain evidence="2 3">U95</strain>
    </source>
</reference>
<evidence type="ECO:0000313" key="3">
    <source>
        <dbReference type="Proteomes" id="UP000198767"/>
    </source>
</evidence>
<dbReference type="AlphaFoldDB" id="A0A1G5Q249"/>
<protein>
    <recommendedName>
        <fullName evidence="4">Polar amino acid transport system substrate-binding protein</fullName>
    </recommendedName>
</protein>
<keyword evidence="1" id="KW-0732">Signal</keyword>
<keyword evidence="3" id="KW-1185">Reference proteome</keyword>
<evidence type="ECO:0000313" key="2">
    <source>
        <dbReference type="EMBL" id="SCZ55747.1"/>
    </source>
</evidence>
<dbReference type="SUPFAM" id="SSF53850">
    <property type="entry name" value="Periplasmic binding protein-like II"/>
    <property type="match status" value="1"/>
</dbReference>
<dbReference type="EMBL" id="FMWG01000002">
    <property type="protein sequence ID" value="SCZ55747.1"/>
    <property type="molecule type" value="Genomic_DNA"/>
</dbReference>
<organism evidence="2 3">
    <name type="scientific">Epibacterium ulvae</name>
    <dbReference type="NCBI Taxonomy" id="1156985"/>
    <lineage>
        <taxon>Bacteria</taxon>
        <taxon>Pseudomonadati</taxon>
        <taxon>Pseudomonadota</taxon>
        <taxon>Alphaproteobacteria</taxon>
        <taxon>Rhodobacterales</taxon>
        <taxon>Roseobacteraceae</taxon>
        <taxon>Epibacterium</taxon>
    </lineage>
</organism>
<dbReference type="Proteomes" id="UP000198767">
    <property type="component" value="Unassembled WGS sequence"/>
</dbReference>
<feature type="signal peptide" evidence="1">
    <location>
        <begin position="1"/>
        <end position="21"/>
    </location>
</feature>
<dbReference type="STRING" id="1156985.SAMN04488118_102468"/>
<gene>
    <name evidence="2" type="ORF">SAMN04488118_102468</name>
</gene>
<sequence length="229" mass="24341">MIKSVVGAVSALLVSAGSLFAAMDQISVAQMPVAAETSEKGELIDLLNEMKAQSNVDFPVTVAPFSRSLHMVASGSSSAHLPLLDPENGSPPAPGLAYSSETILGVEFALYHHVDVQVDPENLSGLNLETERSHTGLFEFDIAPVTCVDCTLAKINSGRDSVFLFASNVSDGVIAAKGLDQIQKTVFKVFPMKFVIREGDTEADQWLTQALQAVKASGRLPELVPSLLN</sequence>
<name>A0A1G5Q249_9RHOB</name>